<dbReference type="OrthoDB" id="3188871at2759"/>
<dbReference type="InParanoid" id="A0A165P2F2"/>
<dbReference type="AlphaFoldDB" id="A0A165P2F2"/>
<dbReference type="EMBL" id="KV425620">
    <property type="protein sequence ID" value="KZT20430.1"/>
    <property type="molecule type" value="Genomic_DNA"/>
</dbReference>
<dbReference type="Proteomes" id="UP000076761">
    <property type="component" value="Unassembled WGS sequence"/>
</dbReference>
<gene>
    <name evidence="1" type="ORF">NEOLEDRAFT_1182510</name>
</gene>
<evidence type="ECO:0000313" key="1">
    <source>
        <dbReference type="EMBL" id="KZT20430.1"/>
    </source>
</evidence>
<reference evidence="1 2" key="1">
    <citation type="journal article" date="2016" name="Mol. Biol. Evol.">
        <title>Comparative Genomics of Early-Diverging Mushroom-Forming Fungi Provides Insights into the Origins of Lignocellulose Decay Capabilities.</title>
        <authorList>
            <person name="Nagy L.G."/>
            <person name="Riley R."/>
            <person name="Tritt A."/>
            <person name="Adam C."/>
            <person name="Daum C."/>
            <person name="Floudas D."/>
            <person name="Sun H."/>
            <person name="Yadav J.S."/>
            <person name="Pangilinan J."/>
            <person name="Larsson K.H."/>
            <person name="Matsuura K."/>
            <person name="Barry K."/>
            <person name="Labutti K."/>
            <person name="Kuo R."/>
            <person name="Ohm R.A."/>
            <person name="Bhattacharya S.S."/>
            <person name="Shirouzu T."/>
            <person name="Yoshinaga Y."/>
            <person name="Martin F.M."/>
            <person name="Grigoriev I.V."/>
            <person name="Hibbett D.S."/>
        </authorList>
    </citation>
    <scope>NUCLEOTIDE SEQUENCE [LARGE SCALE GENOMIC DNA]</scope>
    <source>
        <strain evidence="1 2">HHB14362 ss-1</strain>
    </source>
</reference>
<keyword evidence="2" id="KW-1185">Reference proteome</keyword>
<protein>
    <submittedName>
        <fullName evidence="1">Uncharacterized protein</fullName>
    </submittedName>
</protein>
<sequence length="163" mass="17439">MAPTDPTPSSLAEWTKNNFVPLLDRSSSLNLHDTCSLFFSRQPTLFVNGVRITAGGYTALLQRQFIQGTCAVITFENVVAVPTISGSDAAGSVGFFFTAKINGGPESRYVSSSVNIIVEQDATIEGSAHVDRRRVTNMNQIILDDGANPLVVTVPTIRSAPPP</sequence>
<organism evidence="1 2">
    <name type="scientific">Neolentinus lepideus HHB14362 ss-1</name>
    <dbReference type="NCBI Taxonomy" id="1314782"/>
    <lineage>
        <taxon>Eukaryota</taxon>
        <taxon>Fungi</taxon>
        <taxon>Dikarya</taxon>
        <taxon>Basidiomycota</taxon>
        <taxon>Agaricomycotina</taxon>
        <taxon>Agaricomycetes</taxon>
        <taxon>Gloeophyllales</taxon>
        <taxon>Gloeophyllaceae</taxon>
        <taxon>Neolentinus</taxon>
    </lineage>
</organism>
<evidence type="ECO:0000313" key="2">
    <source>
        <dbReference type="Proteomes" id="UP000076761"/>
    </source>
</evidence>
<accession>A0A165P2F2</accession>
<proteinExistence type="predicted"/>
<name>A0A165P2F2_9AGAM</name>